<gene>
    <name evidence="4" type="ORF">BD410DRAFT_783229</name>
</gene>
<organism evidence="4 5">
    <name type="scientific">Rickenella mellea</name>
    <dbReference type="NCBI Taxonomy" id="50990"/>
    <lineage>
        <taxon>Eukaryota</taxon>
        <taxon>Fungi</taxon>
        <taxon>Dikarya</taxon>
        <taxon>Basidiomycota</taxon>
        <taxon>Agaricomycotina</taxon>
        <taxon>Agaricomycetes</taxon>
        <taxon>Hymenochaetales</taxon>
        <taxon>Rickenellaceae</taxon>
        <taxon>Rickenella</taxon>
    </lineage>
</organism>
<dbReference type="Gene3D" id="3.20.20.80">
    <property type="entry name" value="Glycosidases"/>
    <property type="match status" value="1"/>
</dbReference>
<keyword evidence="2" id="KW-0732">Signal</keyword>
<dbReference type="PANTHER" id="PTHR36183:SF2">
    <property type="entry name" value="BETA-GLUCURONIDASE C-TERMINAL DOMAIN-CONTAINING PROTEIN"/>
    <property type="match status" value="1"/>
</dbReference>
<dbReference type="SUPFAM" id="SSF51445">
    <property type="entry name" value="(Trans)glycosidases"/>
    <property type="match status" value="1"/>
</dbReference>
<accession>A0A4Y7QIJ2</accession>
<dbReference type="EMBL" id="ML170160">
    <property type="protein sequence ID" value="TDL27068.1"/>
    <property type="molecule type" value="Genomic_DNA"/>
</dbReference>
<feature type="signal peptide" evidence="2">
    <location>
        <begin position="1"/>
        <end position="18"/>
    </location>
</feature>
<evidence type="ECO:0000313" key="5">
    <source>
        <dbReference type="Proteomes" id="UP000294933"/>
    </source>
</evidence>
<dbReference type="Proteomes" id="UP000294933">
    <property type="component" value="Unassembled WGS sequence"/>
</dbReference>
<evidence type="ECO:0000259" key="3">
    <source>
        <dbReference type="Pfam" id="PF16862"/>
    </source>
</evidence>
<protein>
    <recommendedName>
        <fullName evidence="3">Beta-glucuronidase C-terminal domain-containing protein</fullName>
    </recommendedName>
</protein>
<dbReference type="OrthoDB" id="2796951at2759"/>
<keyword evidence="5" id="KW-1185">Reference proteome</keyword>
<dbReference type="InterPro" id="IPR052974">
    <property type="entry name" value="GH79_Enzymes"/>
</dbReference>
<reference evidence="4 5" key="1">
    <citation type="submission" date="2018-06" db="EMBL/GenBank/DDBJ databases">
        <title>A transcriptomic atlas of mushroom development highlights an independent origin of complex multicellularity.</title>
        <authorList>
            <consortium name="DOE Joint Genome Institute"/>
            <person name="Krizsan K."/>
            <person name="Almasi E."/>
            <person name="Merenyi Z."/>
            <person name="Sahu N."/>
            <person name="Viragh M."/>
            <person name="Koszo T."/>
            <person name="Mondo S."/>
            <person name="Kiss B."/>
            <person name="Balint B."/>
            <person name="Kues U."/>
            <person name="Barry K."/>
            <person name="Hegedus J.C."/>
            <person name="Henrissat B."/>
            <person name="Johnson J."/>
            <person name="Lipzen A."/>
            <person name="Ohm R."/>
            <person name="Nagy I."/>
            <person name="Pangilinan J."/>
            <person name="Yan J."/>
            <person name="Xiong Y."/>
            <person name="Grigoriev I.V."/>
            <person name="Hibbett D.S."/>
            <person name="Nagy L.G."/>
        </authorList>
    </citation>
    <scope>NUCLEOTIDE SEQUENCE [LARGE SCALE GENOMIC DNA]</scope>
    <source>
        <strain evidence="4 5">SZMC22713</strain>
    </source>
</reference>
<dbReference type="PANTHER" id="PTHR36183">
    <property type="entry name" value="BETA-GLUCURONIDASE"/>
    <property type="match status" value="1"/>
</dbReference>
<feature type="domain" description="Beta-glucuronidase C-terminal" evidence="3">
    <location>
        <begin position="460"/>
        <end position="570"/>
    </location>
</feature>
<sequence>MRVRGVLSFLFLSSTTYATVTTYGLPGQEPFDLGTATASGAVATYSGSAAYDPTVLNAPAPPAPPGPTNFPIQLLSSGTTGMSIPLSGNFLGFSIEFSVVNQVLGKNSTFINVPFLNLMSSLASRGGRVQIRVGGNTQETATLVPSLPDGKALEKDHSATSNPTATPPLLFTPEIIYMMGNISNFVNVEWYIGIPLNDSTNLRLGIADLSQAVLGDRLIGMQVGNEPDLYVRHEHRPATYGPADYDGEFSAVATALAADTNIKRNNILIGPNIATGDWTPEMVWDTGFMTKHPELSMVSVEHYPTDNCFAQFGVGTPRDPQATFPTYLNHTSGQSIVAPYLNTANLAQQAGKPLIMFETNTASCGGFPGISDSFGAGLWALDYGLQMAYSNFSAALLHVGGQDVYYNPFTPPPTNQSTFRQWTIGPVFYSSLIVAEALGSSNKSQVLDLNPNAGNIMTPAYAIYEGGAPVRVAMFNYITDPSGASDYTASIAIGGGQTGQPGATPAQIKVKHFSASSVSQKANFTWAGQTYGDNFQSDGRLEGTETIETVTCDQTNNVCNVLVKAPGFALAFLTDAALQSSGGTADAATTFSTTARTKTHNTATVPPEVLATSNGHGGEFRQLGSTSKGKGSVSGASGFARLAPGVVALASVIAGAAVVGRAFV</sequence>
<evidence type="ECO:0000256" key="1">
    <source>
        <dbReference type="SAM" id="MobiDB-lite"/>
    </source>
</evidence>
<feature type="region of interest" description="Disordered" evidence="1">
    <location>
        <begin position="607"/>
        <end position="629"/>
    </location>
</feature>
<feature type="chain" id="PRO_5021238610" description="Beta-glucuronidase C-terminal domain-containing protein" evidence="2">
    <location>
        <begin position="19"/>
        <end position="664"/>
    </location>
</feature>
<dbReference type="InterPro" id="IPR031728">
    <property type="entry name" value="GlcAase_C"/>
</dbReference>
<dbReference type="Pfam" id="PF16862">
    <property type="entry name" value="Glyco_hydro_79C"/>
    <property type="match status" value="1"/>
</dbReference>
<dbReference type="InterPro" id="IPR017853">
    <property type="entry name" value="GH"/>
</dbReference>
<evidence type="ECO:0000256" key="2">
    <source>
        <dbReference type="SAM" id="SignalP"/>
    </source>
</evidence>
<evidence type="ECO:0000313" key="4">
    <source>
        <dbReference type="EMBL" id="TDL27068.1"/>
    </source>
</evidence>
<dbReference type="VEuPathDB" id="FungiDB:BD410DRAFT_783229"/>
<dbReference type="AlphaFoldDB" id="A0A4Y7QIJ2"/>
<proteinExistence type="predicted"/>
<name>A0A4Y7QIJ2_9AGAM</name>
<dbReference type="STRING" id="50990.A0A4Y7QIJ2"/>